<keyword evidence="2 3" id="KW-0175">Coiled coil</keyword>
<evidence type="ECO:0000256" key="2">
    <source>
        <dbReference type="ARBA" id="ARBA00023054"/>
    </source>
</evidence>
<evidence type="ECO:0000256" key="1">
    <source>
        <dbReference type="ARBA" id="ARBA00022754"/>
    </source>
</evidence>
<feature type="coiled-coil region" evidence="3">
    <location>
        <begin position="22"/>
        <end position="60"/>
    </location>
</feature>
<dbReference type="PANTHER" id="PTHR23239">
    <property type="entry name" value="INTERMEDIATE FILAMENT"/>
    <property type="match status" value="1"/>
</dbReference>
<dbReference type="InParanoid" id="G3IPF0"/>
<dbReference type="PROSITE" id="PS51842">
    <property type="entry name" value="IF_ROD_2"/>
    <property type="match status" value="1"/>
</dbReference>
<name>G3IPF0_CRIGR</name>
<feature type="domain" description="IF rod" evidence="4">
    <location>
        <begin position="1"/>
        <end position="166"/>
    </location>
</feature>
<reference evidence="6" key="1">
    <citation type="journal article" date="2011" name="Nat. Biotechnol.">
        <title>The genomic sequence of the Chinese hamster ovary (CHO)-K1 cell line.</title>
        <authorList>
            <person name="Xu X."/>
            <person name="Nagarajan H."/>
            <person name="Lewis N.E."/>
            <person name="Pan S."/>
            <person name="Cai Z."/>
            <person name="Liu X."/>
            <person name="Chen W."/>
            <person name="Xie M."/>
            <person name="Wang W."/>
            <person name="Hammond S."/>
            <person name="Andersen M.R."/>
            <person name="Neff N."/>
            <person name="Passarelli B."/>
            <person name="Koh W."/>
            <person name="Fan H.C."/>
            <person name="Wang J."/>
            <person name="Gui Y."/>
            <person name="Lee K.H."/>
            <person name="Betenbaugh M.J."/>
            <person name="Quake S.R."/>
            <person name="Famili I."/>
            <person name="Palsson B.O."/>
            <person name="Wang J."/>
        </authorList>
    </citation>
    <scope>NUCLEOTIDE SEQUENCE [LARGE SCALE GENOMIC DNA]</scope>
    <source>
        <strain evidence="6">CHO K1 cell line</strain>
    </source>
</reference>
<accession>G3IPF0</accession>
<dbReference type="GO" id="GO:0030855">
    <property type="term" value="P:epithelial cell differentiation"/>
    <property type="evidence" value="ECO:0007669"/>
    <property type="project" value="TreeGrafter"/>
</dbReference>
<gene>
    <name evidence="5" type="ORF">I79_025857</name>
</gene>
<proteinExistence type="predicted"/>
<dbReference type="Pfam" id="PF00038">
    <property type="entry name" value="Filament"/>
    <property type="match status" value="1"/>
</dbReference>
<keyword evidence="1" id="KW-0403">Intermediate filament</keyword>
<dbReference type="Proteomes" id="UP000001075">
    <property type="component" value="Unassembled WGS sequence"/>
</dbReference>
<organism evidence="5 6">
    <name type="scientific">Cricetulus griseus</name>
    <name type="common">Chinese hamster</name>
    <name type="synonym">Cricetulus barabensis griseus</name>
    <dbReference type="NCBI Taxonomy" id="10029"/>
    <lineage>
        <taxon>Eukaryota</taxon>
        <taxon>Metazoa</taxon>
        <taxon>Chordata</taxon>
        <taxon>Craniata</taxon>
        <taxon>Vertebrata</taxon>
        <taxon>Euteleostomi</taxon>
        <taxon>Mammalia</taxon>
        <taxon>Eutheria</taxon>
        <taxon>Euarchontoglires</taxon>
        <taxon>Glires</taxon>
        <taxon>Rodentia</taxon>
        <taxon>Myomorpha</taxon>
        <taxon>Muroidea</taxon>
        <taxon>Cricetidae</taxon>
        <taxon>Cricetinae</taxon>
        <taxon>Cricetulus</taxon>
    </lineage>
</organism>
<protein>
    <submittedName>
        <fullName evidence="5">Keratin, type I cytoskeletal 39</fullName>
    </submittedName>
</protein>
<dbReference type="Gene3D" id="1.20.5.500">
    <property type="entry name" value="Single helix bin"/>
    <property type="match status" value="1"/>
</dbReference>
<dbReference type="FunFam" id="1.20.5.500:FF:000001">
    <property type="entry name" value="Type II keratin 23"/>
    <property type="match status" value="1"/>
</dbReference>
<feature type="non-terminal residue" evidence="5">
    <location>
        <position position="1"/>
    </location>
</feature>
<evidence type="ECO:0000313" key="6">
    <source>
        <dbReference type="Proteomes" id="UP000001075"/>
    </source>
</evidence>
<dbReference type="GO" id="GO:0005198">
    <property type="term" value="F:structural molecule activity"/>
    <property type="evidence" value="ECO:0007669"/>
    <property type="project" value="InterPro"/>
</dbReference>
<dbReference type="Gene3D" id="1.20.5.1160">
    <property type="entry name" value="Vasodilator-stimulated phosphoprotein"/>
    <property type="match status" value="1"/>
</dbReference>
<dbReference type="EMBL" id="JH010734">
    <property type="protein sequence ID" value="EGV91459.1"/>
    <property type="molecule type" value="Genomic_DNA"/>
</dbReference>
<dbReference type="InterPro" id="IPR002957">
    <property type="entry name" value="Keratin_I"/>
</dbReference>
<evidence type="ECO:0000259" key="4">
    <source>
        <dbReference type="PROSITE" id="PS51842"/>
    </source>
</evidence>
<sequence length="166" mass="19152">YEAELSLRQLVEADANGLKQILDVLTLSKADLEARVQSLTEELLTLKTNHEEEINSLQCQLGDRINIEVTAAPSIDLNQILQEMRCRYESIVETNRKDVELWFNTQMEELNQQVVTSSQQQHCCQKDIIELRRTRNALEVELQAQHRMVPRRLSMPNLILVATVLV</sequence>
<dbReference type="AlphaFoldDB" id="G3IPF0"/>
<dbReference type="GO" id="GO:0005882">
    <property type="term" value="C:intermediate filament"/>
    <property type="evidence" value="ECO:0007669"/>
    <property type="project" value="UniProtKB-KW"/>
</dbReference>
<dbReference type="PANTHER" id="PTHR23239:SF106">
    <property type="entry name" value="KERATIN, TYPE I CYTOSKELETAL 39"/>
    <property type="match status" value="1"/>
</dbReference>
<dbReference type="PRINTS" id="PR01248">
    <property type="entry name" value="TYPE1KERATIN"/>
</dbReference>
<evidence type="ECO:0000256" key="3">
    <source>
        <dbReference type="SAM" id="Coils"/>
    </source>
</evidence>
<dbReference type="InterPro" id="IPR039008">
    <property type="entry name" value="IF_rod_dom"/>
</dbReference>
<dbReference type="GO" id="GO:0045109">
    <property type="term" value="P:intermediate filament organization"/>
    <property type="evidence" value="ECO:0007669"/>
    <property type="project" value="TreeGrafter"/>
</dbReference>
<evidence type="ECO:0000313" key="5">
    <source>
        <dbReference type="EMBL" id="EGV91459.1"/>
    </source>
</evidence>
<dbReference type="SMART" id="SM01391">
    <property type="entry name" value="Filament"/>
    <property type="match status" value="1"/>
</dbReference>